<comment type="caution">
    <text evidence="2">The sequence shown here is derived from an EMBL/GenBank/DDBJ whole genome shotgun (WGS) entry which is preliminary data.</text>
</comment>
<evidence type="ECO:0000256" key="1">
    <source>
        <dbReference type="SAM" id="MobiDB-lite"/>
    </source>
</evidence>
<dbReference type="EMBL" id="PJQL01000047">
    <property type="protein sequence ID" value="RCI00669.1"/>
    <property type="molecule type" value="Genomic_DNA"/>
</dbReference>
<organism evidence="2 3">
    <name type="scientific">Rhizopus azygosporus</name>
    <name type="common">Rhizopus microsporus var. azygosporus</name>
    <dbReference type="NCBI Taxonomy" id="86630"/>
    <lineage>
        <taxon>Eukaryota</taxon>
        <taxon>Fungi</taxon>
        <taxon>Fungi incertae sedis</taxon>
        <taxon>Mucoromycota</taxon>
        <taxon>Mucoromycotina</taxon>
        <taxon>Mucoromycetes</taxon>
        <taxon>Mucorales</taxon>
        <taxon>Mucorineae</taxon>
        <taxon>Rhizopodaceae</taxon>
        <taxon>Rhizopus</taxon>
    </lineage>
</organism>
<protein>
    <submittedName>
        <fullName evidence="2">Uncharacterized protein</fullName>
    </submittedName>
</protein>
<evidence type="ECO:0000313" key="2">
    <source>
        <dbReference type="EMBL" id="RCI00669.1"/>
    </source>
</evidence>
<dbReference type="AlphaFoldDB" id="A0A367KER3"/>
<feature type="region of interest" description="Disordered" evidence="1">
    <location>
        <begin position="152"/>
        <end position="258"/>
    </location>
</feature>
<feature type="compositionally biased region" description="Basic residues" evidence="1">
    <location>
        <begin position="152"/>
        <end position="176"/>
    </location>
</feature>
<sequence length="325" mass="37148">MALNIFVSFADKQVHRVQLVPEKLTWDNLVTILQLSIPQAPPNTDSLVLYYRHPVTNATATVSNQTELSHLMDEVKAPYDGLRFSSVPEAAEPLLVTCAFEKLASFVKQHQPLDHFASRWVGVLATYMAMSPEENFDRELKKLAKMATGGKKYKGMHVHRLGRHHCHSHRRHRRHGQRSEEEESPIAEKVDDLPLEGSSSSSSSSDDSSEDEFAQDKRHSHHHHHPHHHFKGDRFRHHGGPFFDPAGHFGHHSGPFSGPDARFGRHRGPFPSPHSRFGPFEDPQGFAHDFDPKKRMKLMKKFMKHYHHYGHHHGPQGQGPQFFFA</sequence>
<name>A0A367KER3_RHIAZ</name>
<evidence type="ECO:0000313" key="3">
    <source>
        <dbReference type="Proteomes" id="UP000252139"/>
    </source>
</evidence>
<reference evidence="2 3" key="1">
    <citation type="journal article" date="2018" name="G3 (Bethesda)">
        <title>Phylogenetic and Phylogenomic Definition of Rhizopus Species.</title>
        <authorList>
            <person name="Gryganskyi A.P."/>
            <person name="Golan J."/>
            <person name="Dolatabadi S."/>
            <person name="Mondo S."/>
            <person name="Robb S."/>
            <person name="Idnurm A."/>
            <person name="Muszewska A."/>
            <person name="Steczkiewicz K."/>
            <person name="Masonjones S."/>
            <person name="Liao H.L."/>
            <person name="Gajdeczka M.T."/>
            <person name="Anike F."/>
            <person name="Vuek A."/>
            <person name="Anishchenko I.M."/>
            <person name="Voigt K."/>
            <person name="de Hoog G.S."/>
            <person name="Smith M.E."/>
            <person name="Heitman J."/>
            <person name="Vilgalys R."/>
            <person name="Stajich J.E."/>
        </authorList>
    </citation>
    <scope>NUCLEOTIDE SEQUENCE [LARGE SCALE GENOMIC DNA]</scope>
    <source>
        <strain evidence="2 3">CBS 357.93</strain>
    </source>
</reference>
<keyword evidence="3" id="KW-1185">Reference proteome</keyword>
<proteinExistence type="predicted"/>
<accession>A0A367KER3</accession>
<feature type="compositionally biased region" description="Basic residues" evidence="1">
    <location>
        <begin position="218"/>
        <end position="239"/>
    </location>
</feature>
<gene>
    <name evidence="2" type="ORF">CU097_015655</name>
</gene>
<dbReference type="OrthoDB" id="2290541at2759"/>
<dbReference type="Proteomes" id="UP000252139">
    <property type="component" value="Unassembled WGS sequence"/>
</dbReference>